<proteinExistence type="predicted"/>
<dbReference type="AlphaFoldDB" id="A0A1F6Y8X5"/>
<dbReference type="EMBL" id="MFVV01000033">
    <property type="protein sequence ID" value="OGJ02799.1"/>
    <property type="molecule type" value="Genomic_DNA"/>
</dbReference>
<dbReference type="STRING" id="1801797.A3G06_00195"/>
<name>A0A1F6Y8X5_9BACT</name>
<evidence type="ECO:0000313" key="2">
    <source>
        <dbReference type="Proteomes" id="UP000176192"/>
    </source>
</evidence>
<evidence type="ECO:0000313" key="1">
    <source>
        <dbReference type="EMBL" id="OGJ02799.1"/>
    </source>
</evidence>
<reference evidence="1 2" key="1">
    <citation type="journal article" date="2016" name="Nat. Commun.">
        <title>Thousands of microbial genomes shed light on interconnected biogeochemical processes in an aquifer system.</title>
        <authorList>
            <person name="Anantharaman K."/>
            <person name="Brown C.T."/>
            <person name="Hug L.A."/>
            <person name="Sharon I."/>
            <person name="Castelle C.J."/>
            <person name="Probst A.J."/>
            <person name="Thomas B.C."/>
            <person name="Singh A."/>
            <person name="Wilkins M.J."/>
            <person name="Karaoz U."/>
            <person name="Brodie E.L."/>
            <person name="Williams K.H."/>
            <person name="Hubbard S.S."/>
            <person name="Banfield J.F."/>
        </authorList>
    </citation>
    <scope>NUCLEOTIDE SEQUENCE [LARGE SCALE GENOMIC DNA]</scope>
</reference>
<organism evidence="1 2">
    <name type="scientific">Candidatus Nomurabacteria bacterium RIFCSPLOWO2_12_FULL_46_14</name>
    <dbReference type="NCBI Taxonomy" id="1801797"/>
    <lineage>
        <taxon>Bacteria</taxon>
        <taxon>Candidatus Nomuraibacteriota</taxon>
    </lineage>
</organism>
<accession>A0A1F6Y8X5</accession>
<sequence>MNKSLIISIVILLIVAAAMVYALRMAPLPIFSSPEKERVFCTMEAKLCPDGSYVGRTGPNCEFTLCP</sequence>
<dbReference type="Proteomes" id="UP000176192">
    <property type="component" value="Unassembled WGS sequence"/>
</dbReference>
<protein>
    <submittedName>
        <fullName evidence="1">Uncharacterized protein</fullName>
    </submittedName>
</protein>
<gene>
    <name evidence="1" type="ORF">A3G06_00195</name>
</gene>
<comment type="caution">
    <text evidence="1">The sequence shown here is derived from an EMBL/GenBank/DDBJ whole genome shotgun (WGS) entry which is preliminary data.</text>
</comment>